<dbReference type="AlphaFoldDB" id="A0A0F9LZV3"/>
<comment type="caution">
    <text evidence="1">The sequence shown here is derived from an EMBL/GenBank/DDBJ whole genome shotgun (WGS) entry which is preliminary data.</text>
</comment>
<accession>A0A0F9LZV3</accession>
<protein>
    <submittedName>
        <fullName evidence="1">Uncharacterized protein</fullName>
    </submittedName>
</protein>
<organism evidence="1">
    <name type="scientific">marine sediment metagenome</name>
    <dbReference type="NCBI Taxonomy" id="412755"/>
    <lineage>
        <taxon>unclassified sequences</taxon>
        <taxon>metagenomes</taxon>
        <taxon>ecological metagenomes</taxon>
    </lineage>
</organism>
<proteinExistence type="predicted"/>
<gene>
    <name evidence="1" type="ORF">LCGC14_1135950</name>
</gene>
<reference evidence="1" key="1">
    <citation type="journal article" date="2015" name="Nature">
        <title>Complex archaea that bridge the gap between prokaryotes and eukaryotes.</title>
        <authorList>
            <person name="Spang A."/>
            <person name="Saw J.H."/>
            <person name="Jorgensen S.L."/>
            <person name="Zaremba-Niedzwiedzka K."/>
            <person name="Martijn J."/>
            <person name="Lind A.E."/>
            <person name="van Eijk R."/>
            <person name="Schleper C."/>
            <person name="Guy L."/>
            <person name="Ettema T.J."/>
        </authorList>
    </citation>
    <scope>NUCLEOTIDE SEQUENCE</scope>
</reference>
<sequence length="77" mass="8767">MLTNEETLTNEVIAKIDSMTQRLSAGAVPKDDIEAVAALRDGMQYGVEVLRIREYDKGNSRREAIMAQREKRSRRTL</sequence>
<dbReference type="EMBL" id="LAZR01005353">
    <property type="protein sequence ID" value="KKN00640.1"/>
    <property type="molecule type" value="Genomic_DNA"/>
</dbReference>
<name>A0A0F9LZV3_9ZZZZ</name>
<evidence type="ECO:0000313" key="1">
    <source>
        <dbReference type="EMBL" id="KKN00640.1"/>
    </source>
</evidence>